<feature type="compositionally biased region" description="Basic and acidic residues" evidence="1">
    <location>
        <begin position="39"/>
        <end position="58"/>
    </location>
</feature>
<accession>A0AAV7QMP0</accession>
<gene>
    <name evidence="2" type="ORF">NDU88_006970</name>
</gene>
<dbReference type="AlphaFoldDB" id="A0AAV7QMP0"/>
<keyword evidence="3" id="KW-1185">Reference proteome</keyword>
<evidence type="ECO:0000256" key="1">
    <source>
        <dbReference type="SAM" id="MobiDB-lite"/>
    </source>
</evidence>
<dbReference type="Proteomes" id="UP001066276">
    <property type="component" value="Chromosome 6"/>
</dbReference>
<comment type="caution">
    <text evidence="2">The sequence shown here is derived from an EMBL/GenBank/DDBJ whole genome shotgun (WGS) entry which is preliminary data.</text>
</comment>
<evidence type="ECO:0000313" key="2">
    <source>
        <dbReference type="EMBL" id="KAJ1140621.1"/>
    </source>
</evidence>
<protein>
    <submittedName>
        <fullName evidence="2">Uncharacterized protein</fullName>
    </submittedName>
</protein>
<name>A0AAV7QMP0_PLEWA</name>
<feature type="compositionally biased region" description="Basic and acidic residues" evidence="1">
    <location>
        <begin position="87"/>
        <end position="104"/>
    </location>
</feature>
<proteinExistence type="predicted"/>
<organism evidence="2 3">
    <name type="scientific">Pleurodeles waltl</name>
    <name type="common">Iberian ribbed newt</name>
    <dbReference type="NCBI Taxonomy" id="8319"/>
    <lineage>
        <taxon>Eukaryota</taxon>
        <taxon>Metazoa</taxon>
        <taxon>Chordata</taxon>
        <taxon>Craniata</taxon>
        <taxon>Vertebrata</taxon>
        <taxon>Euteleostomi</taxon>
        <taxon>Amphibia</taxon>
        <taxon>Batrachia</taxon>
        <taxon>Caudata</taxon>
        <taxon>Salamandroidea</taxon>
        <taxon>Salamandridae</taxon>
        <taxon>Pleurodelinae</taxon>
        <taxon>Pleurodeles</taxon>
    </lineage>
</organism>
<evidence type="ECO:0000313" key="3">
    <source>
        <dbReference type="Proteomes" id="UP001066276"/>
    </source>
</evidence>
<reference evidence="2" key="1">
    <citation type="journal article" date="2022" name="bioRxiv">
        <title>Sequencing and chromosome-scale assembly of the giantPleurodeles waltlgenome.</title>
        <authorList>
            <person name="Brown T."/>
            <person name="Elewa A."/>
            <person name="Iarovenko S."/>
            <person name="Subramanian E."/>
            <person name="Araus A.J."/>
            <person name="Petzold A."/>
            <person name="Susuki M."/>
            <person name="Suzuki K.-i.T."/>
            <person name="Hayashi T."/>
            <person name="Toyoda A."/>
            <person name="Oliveira C."/>
            <person name="Osipova E."/>
            <person name="Leigh N.D."/>
            <person name="Simon A."/>
            <person name="Yun M.H."/>
        </authorList>
    </citation>
    <scope>NUCLEOTIDE SEQUENCE</scope>
    <source>
        <strain evidence="2">20211129_DDA</strain>
        <tissue evidence="2">Liver</tissue>
    </source>
</reference>
<feature type="compositionally biased region" description="Basic and acidic residues" evidence="1">
    <location>
        <begin position="137"/>
        <end position="158"/>
    </location>
</feature>
<dbReference type="EMBL" id="JANPWB010000010">
    <property type="protein sequence ID" value="KAJ1140621.1"/>
    <property type="molecule type" value="Genomic_DNA"/>
</dbReference>
<feature type="region of interest" description="Disordered" evidence="1">
    <location>
        <begin position="36"/>
        <end position="158"/>
    </location>
</feature>
<feature type="compositionally biased region" description="Basic and acidic residues" evidence="1">
    <location>
        <begin position="64"/>
        <end position="79"/>
    </location>
</feature>
<sequence length="158" mass="18004">MEPKIAATRVTGFSCPYLDNKRIRTRSPCLRSRISRVPDGIKKEDGLRARSALRREDAKEEAEAERGAGAEKRPDHTEEAEQPEANPGDKPKGREGPEEPERRHVPGGTWLSQERSYLKESFRLTKGREEAEGDGEREEREEGMEDKKGRGKDFRRGM</sequence>
<feature type="compositionally biased region" description="Basic and acidic residues" evidence="1">
    <location>
        <begin position="116"/>
        <end position="130"/>
    </location>
</feature>